<dbReference type="PANTHER" id="PTHR33988">
    <property type="entry name" value="ENDORIBONUCLEASE MAZF-RELATED"/>
    <property type="match status" value="1"/>
</dbReference>
<name>A0A9E1LZ04_9FIRM</name>
<evidence type="ECO:0000256" key="2">
    <source>
        <dbReference type="ARBA" id="ARBA00022649"/>
    </source>
</evidence>
<gene>
    <name evidence="3" type="ORF">KH315_09285</name>
</gene>
<dbReference type="GO" id="GO:0006402">
    <property type="term" value="P:mRNA catabolic process"/>
    <property type="evidence" value="ECO:0007669"/>
    <property type="project" value="TreeGrafter"/>
</dbReference>
<proteinExistence type="inferred from homology"/>
<dbReference type="Gene3D" id="2.30.30.110">
    <property type="match status" value="1"/>
</dbReference>
<dbReference type="Proteomes" id="UP000811365">
    <property type="component" value="Unassembled WGS sequence"/>
</dbReference>
<dbReference type="AlphaFoldDB" id="A0A9E1LZ04"/>
<keyword evidence="2" id="KW-1277">Toxin-antitoxin system</keyword>
<comment type="similarity">
    <text evidence="1">Belongs to the PemK/MazF family.</text>
</comment>
<evidence type="ECO:0000256" key="1">
    <source>
        <dbReference type="ARBA" id="ARBA00007521"/>
    </source>
</evidence>
<dbReference type="GO" id="GO:0016075">
    <property type="term" value="P:rRNA catabolic process"/>
    <property type="evidence" value="ECO:0007669"/>
    <property type="project" value="TreeGrafter"/>
</dbReference>
<dbReference type="Pfam" id="PF02452">
    <property type="entry name" value="PemK_toxin"/>
    <property type="match status" value="1"/>
</dbReference>
<accession>A0A9E1LZ04</accession>
<evidence type="ECO:0000313" key="3">
    <source>
        <dbReference type="EMBL" id="MBS6622335.1"/>
    </source>
</evidence>
<protein>
    <submittedName>
        <fullName evidence="3">Type II toxin-antitoxin system PemK/MazF family toxin</fullName>
    </submittedName>
</protein>
<dbReference type="PANTHER" id="PTHR33988:SF2">
    <property type="entry name" value="ENDORIBONUCLEASE MAZF"/>
    <property type="match status" value="1"/>
</dbReference>
<dbReference type="GO" id="GO:0003677">
    <property type="term" value="F:DNA binding"/>
    <property type="evidence" value="ECO:0007669"/>
    <property type="project" value="InterPro"/>
</dbReference>
<dbReference type="InterPro" id="IPR011067">
    <property type="entry name" value="Plasmid_toxin/cell-grow_inhib"/>
</dbReference>
<dbReference type="SUPFAM" id="SSF50118">
    <property type="entry name" value="Cell growth inhibitor/plasmid maintenance toxic component"/>
    <property type="match status" value="1"/>
</dbReference>
<dbReference type="EMBL" id="JAGZYH010000033">
    <property type="protein sequence ID" value="MBS6622335.1"/>
    <property type="molecule type" value="Genomic_DNA"/>
</dbReference>
<evidence type="ECO:0000313" key="4">
    <source>
        <dbReference type="Proteomes" id="UP000811365"/>
    </source>
</evidence>
<sequence length="176" mass="19614">MSFSIRRGDIFYVHKFGIQVGSEEHTGRPGVVVSCDEGNRYSETVQVAYCTTQPKSNLPTHVEILSTGRASTVMCEQINTVSLEWLGNYIGRCTAEEMRDIDIAVATALGLKKYPGLIERLKEREQQVEKREAVVGKETDTKAALELATVKAERDTYRRLYEDLIRGFIPTAPAGA</sequence>
<reference evidence="3" key="1">
    <citation type="submission" date="2021-02" db="EMBL/GenBank/DDBJ databases">
        <title>Infant gut strain persistence is associated with maternal origin, phylogeny, and functional potential including surface adhesion and iron acquisition.</title>
        <authorList>
            <person name="Lou Y.C."/>
        </authorList>
    </citation>
    <scope>NUCLEOTIDE SEQUENCE</scope>
    <source>
        <strain evidence="3">L2_039_000G1_dasL2_039_000G1_maxbin2.maxbin.077</strain>
    </source>
</reference>
<dbReference type="InterPro" id="IPR003477">
    <property type="entry name" value="PemK-like"/>
</dbReference>
<dbReference type="GO" id="GO:0004521">
    <property type="term" value="F:RNA endonuclease activity"/>
    <property type="evidence" value="ECO:0007669"/>
    <property type="project" value="TreeGrafter"/>
</dbReference>
<comment type="caution">
    <text evidence="3">The sequence shown here is derived from an EMBL/GenBank/DDBJ whole genome shotgun (WGS) entry which is preliminary data.</text>
</comment>
<organism evidence="3 4">
    <name type="scientific">Faecalibacterium prausnitzii</name>
    <dbReference type="NCBI Taxonomy" id="853"/>
    <lineage>
        <taxon>Bacteria</taxon>
        <taxon>Bacillati</taxon>
        <taxon>Bacillota</taxon>
        <taxon>Clostridia</taxon>
        <taxon>Eubacteriales</taxon>
        <taxon>Oscillospiraceae</taxon>
        <taxon>Faecalibacterium</taxon>
    </lineage>
</organism>